<dbReference type="RefSeq" id="WP_310035183.1">
    <property type="nucleotide sequence ID" value="NZ_JAVDRL010000018.1"/>
</dbReference>
<dbReference type="Gene3D" id="1.10.10.10">
    <property type="entry name" value="Winged helix-like DNA-binding domain superfamily/Winged helix DNA-binding domain"/>
    <property type="match status" value="1"/>
</dbReference>
<gene>
    <name evidence="1" type="ORF">J2800_004813</name>
</gene>
<reference evidence="1 2" key="1">
    <citation type="submission" date="2023-07" db="EMBL/GenBank/DDBJ databases">
        <title>Sorghum-associated microbial communities from plants grown in Nebraska, USA.</title>
        <authorList>
            <person name="Schachtman D."/>
        </authorList>
    </citation>
    <scope>NUCLEOTIDE SEQUENCE [LARGE SCALE GENOMIC DNA]</scope>
    <source>
        <strain evidence="1 2">DS2154</strain>
    </source>
</reference>
<dbReference type="InterPro" id="IPR036388">
    <property type="entry name" value="WH-like_DNA-bd_sf"/>
</dbReference>
<dbReference type="GO" id="GO:0003677">
    <property type="term" value="F:DNA binding"/>
    <property type="evidence" value="ECO:0007669"/>
    <property type="project" value="UniProtKB-KW"/>
</dbReference>
<keyword evidence="1" id="KW-0238">DNA-binding</keyword>
<name>A0ABU1N6Q2_9CAUL</name>
<proteinExistence type="predicted"/>
<dbReference type="SUPFAM" id="SSF46785">
    <property type="entry name" value="Winged helix' DNA-binding domain"/>
    <property type="match status" value="1"/>
</dbReference>
<accession>A0ABU1N6Q2</accession>
<comment type="caution">
    <text evidence="1">The sequence shown here is derived from an EMBL/GenBank/DDBJ whole genome shotgun (WGS) entry which is preliminary data.</text>
</comment>
<sequence>MTVDRDVFQFIREHVRSVWALELLLRLKHDPERCWTVEELVSDLRASHSLVSDNLTAFESAGLVAADERGCFRYQPAAAVLARVCDDLDAAYRAKPVTVIRWISAPAERLQSLADAFKFKGKDQ</sequence>
<protein>
    <submittedName>
        <fullName evidence="1">DNA-binding transcriptional ArsR family regulator</fullName>
    </submittedName>
</protein>
<keyword evidence="2" id="KW-1185">Reference proteome</keyword>
<dbReference type="InterPro" id="IPR036390">
    <property type="entry name" value="WH_DNA-bd_sf"/>
</dbReference>
<dbReference type="Proteomes" id="UP001262754">
    <property type="component" value="Unassembled WGS sequence"/>
</dbReference>
<organism evidence="1 2">
    <name type="scientific">Caulobacter rhizosphaerae</name>
    <dbReference type="NCBI Taxonomy" id="2010972"/>
    <lineage>
        <taxon>Bacteria</taxon>
        <taxon>Pseudomonadati</taxon>
        <taxon>Pseudomonadota</taxon>
        <taxon>Alphaproteobacteria</taxon>
        <taxon>Caulobacterales</taxon>
        <taxon>Caulobacteraceae</taxon>
        <taxon>Caulobacter</taxon>
    </lineage>
</organism>
<evidence type="ECO:0000313" key="2">
    <source>
        <dbReference type="Proteomes" id="UP001262754"/>
    </source>
</evidence>
<evidence type="ECO:0000313" key="1">
    <source>
        <dbReference type="EMBL" id="MDR6534043.1"/>
    </source>
</evidence>
<dbReference type="EMBL" id="JAVDRL010000018">
    <property type="protein sequence ID" value="MDR6534043.1"/>
    <property type="molecule type" value="Genomic_DNA"/>
</dbReference>